<dbReference type="InterPro" id="IPR012902">
    <property type="entry name" value="N_methyl_site"/>
</dbReference>
<evidence type="ECO:0000256" key="1">
    <source>
        <dbReference type="SAM" id="Phobius"/>
    </source>
</evidence>
<evidence type="ECO:0000313" key="2">
    <source>
        <dbReference type="EMBL" id="KKW05792.1"/>
    </source>
</evidence>
<dbReference type="InterPro" id="IPR045584">
    <property type="entry name" value="Pilin-like"/>
</dbReference>
<comment type="caution">
    <text evidence="2">The sequence shown here is derived from an EMBL/GenBank/DDBJ whole genome shotgun (WGS) entry which is preliminary data.</text>
</comment>
<gene>
    <name evidence="2" type="ORF">UY40_C0008G0019</name>
</gene>
<name>A0A0G1XT74_9BACT</name>
<keyword evidence="1" id="KW-1133">Transmembrane helix</keyword>
<evidence type="ECO:0000313" key="3">
    <source>
        <dbReference type="Proteomes" id="UP000034119"/>
    </source>
</evidence>
<keyword evidence="1" id="KW-0812">Transmembrane</keyword>
<organism evidence="2 3">
    <name type="scientific">candidate division CPR1 bacterium GW2011_GWC1_49_13</name>
    <dbReference type="NCBI Taxonomy" id="1618342"/>
    <lineage>
        <taxon>Bacteria</taxon>
        <taxon>candidate division CPR1</taxon>
    </lineage>
</organism>
<accession>A0A0G1XT74</accession>
<dbReference type="PROSITE" id="PS00409">
    <property type="entry name" value="PROKAR_NTER_METHYL"/>
    <property type="match status" value="1"/>
</dbReference>
<dbReference type="NCBIfam" id="TIGR02532">
    <property type="entry name" value="IV_pilin_GFxxxE"/>
    <property type="match status" value="1"/>
</dbReference>
<protein>
    <recommendedName>
        <fullName evidence="4">Prepilin-type N-terminal cleavage/methylation domain-containing protein</fullName>
    </recommendedName>
</protein>
<dbReference type="STRING" id="1618342.UY40_C0008G0019"/>
<evidence type="ECO:0008006" key="4">
    <source>
        <dbReference type="Google" id="ProtNLM"/>
    </source>
</evidence>
<dbReference type="Proteomes" id="UP000034119">
    <property type="component" value="Unassembled WGS sequence"/>
</dbReference>
<keyword evidence="1" id="KW-0472">Membrane</keyword>
<reference evidence="2 3" key="1">
    <citation type="journal article" date="2015" name="Nature">
        <title>rRNA introns, odd ribosomes, and small enigmatic genomes across a large radiation of phyla.</title>
        <authorList>
            <person name="Brown C.T."/>
            <person name="Hug L.A."/>
            <person name="Thomas B.C."/>
            <person name="Sharon I."/>
            <person name="Castelle C.J."/>
            <person name="Singh A."/>
            <person name="Wilkins M.J."/>
            <person name="Williams K.H."/>
            <person name="Banfield J.F."/>
        </authorList>
    </citation>
    <scope>NUCLEOTIDE SEQUENCE [LARGE SCALE GENOMIC DNA]</scope>
</reference>
<dbReference type="Pfam" id="PF07963">
    <property type="entry name" value="N_methyl"/>
    <property type="match status" value="1"/>
</dbReference>
<proteinExistence type="predicted"/>
<dbReference type="EMBL" id="LCPW01000008">
    <property type="protein sequence ID" value="KKW05792.1"/>
    <property type="molecule type" value="Genomic_DNA"/>
</dbReference>
<sequence length="158" mass="16921">MKNLIHEKKTSGKKGVTLIELLIVLAIIAITGLSVSFGAAQLLSQSYFNNTVERLVHTLRTAQSYSTSGRGDSVWGVHLDGDTLTLFALGTGTDFATREDPSFDAETPLPSSVTITGWQDIYFDKLRGLPSATPNILIEVLGRSGAISLTTEGAVNRP</sequence>
<dbReference type="SUPFAM" id="SSF54523">
    <property type="entry name" value="Pili subunits"/>
    <property type="match status" value="1"/>
</dbReference>
<feature type="transmembrane region" description="Helical" evidence="1">
    <location>
        <begin position="21"/>
        <end position="43"/>
    </location>
</feature>
<dbReference type="AlphaFoldDB" id="A0A0G1XT74"/>